<evidence type="ECO:0000256" key="1">
    <source>
        <dbReference type="SAM" id="Phobius"/>
    </source>
</evidence>
<proteinExistence type="predicted"/>
<dbReference type="EMBL" id="FRCS01000007">
    <property type="protein sequence ID" value="SHN76144.1"/>
    <property type="molecule type" value="Genomic_DNA"/>
</dbReference>
<accession>A0A1M7TZK2</accession>
<keyword evidence="3" id="KW-1185">Reference proteome</keyword>
<gene>
    <name evidence="2" type="ORF">SAMN05443668_107457</name>
</gene>
<dbReference type="STRING" id="134849.SAMN05443668_107457"/>
<protein>
    <submittedName>
        <fullName evidence="2">Uncharacterized protein</fullName>
    </submittedName>
</protein>
<evidence type="ECO:0000313" key="2">
    <source>
        <dbReference type="EMBL" id="SHN76144.1"/>
    </source>
</evidence>
<keyword evidence="1" id="KW-0812">Transmembrane</keyword>
<dbReference type="AlphaFoldDB" id="A0A1M7TZK2"/>
<sequence>MRTLVGSGGSRPLAAALPVLPAMALGICLAARGGGTEPTAVRSISRYDAALVALTVGCGALACLAAGGLAHTELGAVAARNLVDYVGLVLLAGELGTWQAAGVAPVAFVVISFSLGRSSAVLPSPTSSSDACAKSIAGTIRTTRST</sequence>
<reference evidence="2 3" key="1">
    <citation type="submission" date="2016-11" db="EMBL/GenBank/DDBJ databases">
        <authorList>
            <person name="Jaros S."/>
            <person name="Januszkiewicz K."/>
            <person name="Wedrychowicz H."/>
        </authorList>
    </citation>
    <scope>NUCLEOTIDE SEQUENCE [LARGE SCALE GENOMIC DNA]</scope>
    <source>
        <strain evidence="2 3">DSM 46144</strain>
    </source>
</reference>
<keyword evidence="1" id="KW-1133">Transmembrane helix</keyword>
<dbReference type="Proteomes" id="UP000184440">
    <property type="component" value="Unassembled WGS sequence"/>
</dbReference>
<organism evidence="2 3">
    <name type="scientific">Cryptosporangium aurantiacum</name>
    <dbReference type="NCBI Taxonomy" id="134849"/>
    <lineage>
        <taxon>Bacteria</taxon>
        <taxon>Bacillati</taxon>
        <taxon>Actinomycetota</taxon>
        <taxon>Actinomycetes</taxon>
        <taxon>Cryptosporangiales</taxon>
        <taxon>Cryptosporangiaceae</taxon>
        <taxon>Cryptosporangium</taxon>
    </lineage>
</organism>
<evidence type="ECO:0000313" key="3">
    <source>
        <dbReference type="Proteomes" id="UP000184440"/>
    </source>
</evidence>
<keyword evidence="1" id="KW-0472">Membrane</keyword>
<name>A0A1M7TZK2_9ACTN</name>
<feature type="transmembrane region" description="Helical" evidence="1">
    <location>
        <begin position="49"/>
        <end position="70"/>
    </location>
</feature>